<dbReference type="EMBL" id="BARV01042864">
    <property type="protein sequence ID" value="GAI51631.1"/>
    <property type="molecule type" value="Genomic_DNA"/>
</dbReference>
<feature type="transmembrane region" description="Helical" evidence="1">
    <location>
        <begin position="6"/>
        <end position="24"/>
    </location>
</feature>
<reference evidence="2" key="1">
    <citation type="journal article" date="2014" name="Front. Microbiol.">
        <title>High frequency of phylogenetically diverse reductive dehalogenase-homologous genes in deep subseafloor sedimentary metagenomes.</title>
        <authorList>
            <person name="Kawai M."/>
            <person name="Futagami T."/>
            <person name="Toyoda A."/>
            <person name="Takaki Y."/>
            <person name="Nishi S."/>
            <person name="Hori S."/>
            <person name="Arai W."/>
            <person name="Tsubouchi T."/>
            <person name="Morono Y."/>
            <person name="Uchiyama I."/>
            <person name="Ito T."/>
            <person name="Fujiyama A."/>
            <person name="Inagaki F."/>
            <person name="Takami H."/>
        </authorList>
    </citation>
    <scope>NUCLEOTIDE SEQUENCE</scope>
    <source>
        <strain evidence="2">Expedition CK06-06</strain>
    </source>
</reference>
<protein>
    <submittedName>
        <fullName evidence="2">Uncharacterized protein</fullName>
    </submittedName>
</protein>
<gene>
    <name evidence="2" type="ORF">S06H3_64256</name>
</gene>
<proteinExistence type="predicted"/>
<keyword evidence="1" id="KW-1133">Transmembrane helix</keyword>
<keyword evidence="1" id="KW-0472">Membrane</keyword>
<sequence>LGLWPPVWGLIISTVIYVMVSYVTKPPKKAAEFIDFTSNWRANAKAMID</sequence>
<feature type="non-terminal residue" evidence="2">
    <location>
        <position position="1"/>
    </location>
</feature>
<evidence type="ECO:0000256" key="1">
    <source>
        <dbReference type="SAM" id="Phobius"/>
    </source>
</evidence>
<keyword evidence="1" id="KW-0812">Transmembrane</keyword>
<evidence type="ECO:0000313" key="2">
    <source>
        <dbReference type="EMBL" id="GAI51631.1"/>
    </source>
</evidence>
<organism evidence="2">
    <name type="scientific">marine sediment metagenome</name>
    <dbReference type="NCBI Taxonomy" id="412755"/>
    <lineage>
        <taxon>unclassified sequences</taxon>
        <taxon>metagenomes</taxon>
        <taxon>ecological metagenomes</taxon>
    </lineage>
</organism>
<comment type="caution">
    <text evidence="2">The sequence shown here is derived from an EMBL/GenBank/DDBJ whole genome shotgun (WGS) entry which is preliminary data.</text>
</comment>
<name>X1Q9Z7_9ZZZZ</name>
<accession>X1Q9Z7</accession>
<dbReference type="AlphaFoldDB" id="X1Q9Z7"/>